<evidence type="ECO:0000313" key="3">
    <source>
        <dbReference type="Proteomes" id="UP001174997"/>
    </source>
</evidence>
<sequence length="705" mass="79021">MSSTSGQRFLICVDYGTTYTGVGWILTQRTRPSQLNELNIVKRWGAIHRPETSQVIGPKVPSIISYSGTSGRRWGYGVIGDADAHILQWTKLEMEPPTRLEALSRLKRTLEATRGPVSHREHAASLVQGIPLHLIKSTEDVVADYLTEVAQCVRQDIETIQRDRRVIGDFPIELIITHPAIWHPRAMNITFRAVNTAFKRIFPEFESNPGRVRLATESEACAQYIMKTSTNTHKRHLRRGACFIVVDAGGGTVDLVSYRVDQDTPSFQVSLVTEMSSGRYGATRIDDYFIKHFLPSRLAPDDYRKVVDDAESGFGSGPHVLFSRRQQAMLESFQFAKHKFAGVGTDDEEFRVLLPGDLDIPDDPRRGISNGNLQILPEDMEQMFQYTVNGTVDLIRQQITQLELKNLRVSAVFLSGGLSRSEYLFKKVESEIGHQHRLPVFRGQEGDKSSWTDVVMGAAILGLGINCKVPPACAECPYHIGVLISQQFHEYENDEKQAYMDMIGQSMRAKDHLKWIAAKGDMVTQLDGISKSVKLVRKVLKLTDQVLRGSCTVVISHDAKQGDKLEDIQNPQKIQLNYDLTTLSAADKAKVIHRGADEDTKTTYRQLELELVITVREEVASFQLYAGQPGRLRIAKVSLDRSGQFILDNVSSRREQQLPVVTDEDSMSGAGSDPNPESTGSTQPEQGQRPRYDTAERSRSRTVHV</sequence>
<evidence type="ECO:0000313" key="2">
    <source>
        <dbReference type="EMBL" id="KAK0662127.1"/>
    </source>
</evidence>
<dbReference type="Proteomes" id="UP001174997">
    <property type="component" value="Unassembled WGS sequence"/>
</dbReference>
<feature type="region of interest" description="Disordered" evidence="1">
    <location>
        <begin position="656"/>
        <end position="705"/>
    </location>
</feature>
<feature type="compositionally biased region" description="Polar residues" evidence="1">
    <location>
        <begin position="675"/>
        <end position="686"/>
    </location>
</feature>
<gene>
    <name evidence="2" type="ORF">QBC41DRAFT_350452</name>
</gene>
<protein>
    <submittedName>
        <fullName evidence="2">Uncharacterized protein</fullName>
    </submittedName>
</protein>
<dbReference type="Gene3D" id="3.90.640.10">
    <property type="entry name" value="Actin, Chain A, domain 4"/>
    <property type="match status" value="1"/>
</dbReference>
<dbReference type="EMBL" id="JAULSY010000142">
    <property type="protein sequence ID" value="KAK0662127.1"/>
    <property type="molecule type" value="Genomic_DNA"/>
</dbReference>
<reference evidence="2" key="1">
    <citation type="submission" date="2023-06" db="EMBL/GenBank/DDBJ databases">
        <title>Genome-scale phylogeny and comparative genomics of the fungal order Sordariales.</title>
        <authorList>
            <consortium name="Lawrence Berkeley National Laboratory"/>
            <person name="Hensen N."/>
            <person name="Bonometti L."/>
            <person name="Westerberg I."/>
            <person name="Brannstrom I.O."/>
            <person name="Guillou S."/>
            <person name="Cros-Aarteil S."/>
            <person name="Calhoun S."/>
            <person name="Haridas S."/>
            <person name="Kuo A."/>
            <person name="Mondo S."/>
            <person name="Pangilinan J."/>
            <person name="Riley R."/>
            <person name="Labutti K."/>
            <person name="Andreopoulos B."/>
            <person name="Lipzen A."/>
            <person name="Chen C."/>
            <person name="Yanf M."/>
            <person name="Daum C."/>
            <person name="Ng V."/>
            <person name="Clum A."/>
            <person name="Steindorff A."/>
            <person name="Ohm R."/>
            <person name="Martin F."/>
            <person name="Silar P."/>
            <person name="Natvig D."/>
            <person name="Lalanne C."/>
            <person name="Gautier V."/>
            <person name="Ament-Velasquez S.L."/>
            <person name="Kruys A."/>
            <person name="Hutchinson M.I."/>
            <person name="Powell A.J."/>
            <person name="Barry K."/>
            <person name="Miller A.N."/>
            <person name="Grigoriev I.V."/>
            <person name="Debuchy R."/>
            <person name="Gladieux P."/>
            <person name="Thoren M.H."/>
            <person name="Johannesson H."/>
        </authorList>
    </citation>
    <scope>NUCLEOTIDE SEQUENCE</scope>
    <source>
        <strain evidence="2">CBS 307.81</strain>
    </source>
</reference>
<evidence type="ECO:0000256" key="1">
    <source>
        <dbReference type="SAM" id="MobiDB-lite"/>
    </source>
</evidence>
<dbReference type="InterPro" id="IPR043129">
    <property type="entry name" value="ATPase_NBD"/>
</dbReference>
<name>A0AA39Z290_9PEZI</name>
<dbReference type="Gene3D" id="3.30.420.40">
    <property type="match status" value="2"/>
</dbReference>
<proteinExistence type="predicted"/>
<dbReference type="SUPFAM" id="SSF53067">
    <property type="entry name" value="Actin-like ATPase domain"/>
    <property type="match status" value="2"/>
</dbReference>
<keyword evidence="3" id="KW-1185">Reference proteome</keyword>
<organism evidence="2 3">
    <name type="scientific">Cercophora samala</name>
    <dbReference type="NCBI Taxonomy" id="330535"/>
    <lineage>
        <taxon>Eukaryota</taxon>
        <taxon>Fungi</taxon>
        <taxon>Dikarya</taxon>
        <taxon>Ascomycota</taxon>
        <taxon>Pezizomycotina</taxon>
        <taxon>Sordariomycetes</taxon>
        <taxon>Sordariomycetidae</taxon>
        <taxon>Sordariales</taxon>
        <taxon>Lasiosphaeriaceae</taxon>
        <taxon>Cercophora</taxon>
    </lineage>
</organism>
<accession>A0AA39Z290</accession>
<feature type="compositionally biased region" description="Basic and acidic residues" evidence="1">
    <location>
        <begin position="688"/>
        <end position="699"/>
    </location>
</feature>
<dbReference type="AlphaFoldDB" id="A0AA39Z290"/>
<dbReference type="CDD" id="cd10170">
    <property type="entry name" value="ASKHA_NBD_HSP70"/>
    <property type="match status" value="1"/>
</dbReference>
<comment type="caution">
    <text evidence="2">The sequence shown here is derived from an EMBL/GenBank/DDBJ whole genome shotgun (WGS) entry which is preliminary data.</text>
</comment>
<dbReference type="PANTHER" id="PTHR14187:SF82">
    <property type="entry name" value="FAMILY CHAPERONE, PUTATIVE (AFU_ORTHOLOGUE AFUA_7G08575)-RELATED"/>
    <property type="match status" value="1"/>
</dbReference>
<dbReference type="PANTHER" id="PTHR14187">
    <property type="entry name" value="ALPHA KINASE/ELONGATION FACTOR 2 KINASE"/>
    <property type="match status" value="1"/>
</dbReference>